<organism evidence="7 8">
    <name type="scientific">Apiospora marii</name>
    <dbReference type="NCBI Taxonomy" id="335849"/>
    <lineage>
        <taxon>Eukaryota</taxon>
        <taxon>Fungi</taxon>
        <taxon>Dikarya</taxon>
        <taxon>Ascomycota</taxon>
        <taxon>Pezizomycotina</taxon>
        <taxon>Sordariomycetes</taxon>
        <taxon>Xylariomycetidae</taxon>
        <taxon>Amphisphaeriales</taxon>
        <taxon>Apiosporaceae</taxon>
        <taxon>Apiospora</taxon>
    </lineage>
</organism>
<dbReference type="Pfam" id="PF00001">
    <property type="entry name" value="7tm_1"/>
    <property type="match status" value="1"/>
</dbReference>
<feature type="region of interest" description="Disordered" evidence="5">
    <location>
        <begin position="499"/>
        <end position="521"/>
    </location>
</feature>
<evidence type="ECO:0000256" key="2">
    <source>
        <dbReference type="ARBA" id="ARBA00022692"/>
    </source>
</evidence>
<evidence type="ECO:0000313" key="7">
    <source>
        <dbReference type="EMBL" id="KAK8012325.1"/>
    </source>
</evidence>
<dbReference type="Proteomes" id="UP001396898">
    <property type="component" value="Unassembled WGS sequence"/>
</dbReference>
<dbReference type="CDD" id="cd00637">
    <property type="entry name" value="7tm_classA_rhodopsin-like"/>
    <property type="match status" value="1"/>
</dbReference>
<feature type="transmembrane region" description="Helical" evidence="6">
    <location>
        <begin position="266"/>
        <end position="288"/>
    </location>
</feature>
<comment type="subcellular location">
    <subcellularLocation>
        <location evidence="1">Membrane</location>
        <topology evidence="1">Multi-pass membrane protein</topology>
    </subcellularLocation>
</comment>
<protein>
    <recommendedName>
        <fullName evidence="9">Glucose receptor Git3 N-terminal domain-containing protein</fullName>
    </recommendedName>
</protein>
<dbReference type="PANTHER" id="PTHR23112">
    <property type="entry name" value="G PROTEIN-COUPLED RECEPTOR 157-RELATED"/>
    <property type="match status" value="1"/>
</dbReference>
<dbReference type="EMBL" id="JAQQWI010000015">
    <property type="protein sequence ID" value="KAK8012325.1"/>
    <property type="molecule type" value="Genomic_DNA"/>
</dbReference>
<keyword evidence="3 6" id="KW-1133">Transmembrane helix</keyword>
<dbReference type="Gene3D" id="1.20.1070.10">
    <property type="entry name" value="Rhodopsin 7-helix transmembrane proteins"/>
    <property type="match status" value="1"/>
</dbReference>
<feature type="transmembrane region" description="Helical" evidence="6">
    <location>
        <begin position="210"/>
        <end position="232"/>
    </location>
</feature>
<feature type="compositionally biased region" description="Polar residues" evidence="5">
    <location>
        <begin position="96"/>
        <end position="118"/>
    </location>
</feature>
<feature type="transmembrane region" description="Helical" evidence="6">
    <location>
        <begin position="135"/>
        <end position="161"/>
    </location>
</feature>
<dbReference type="InterPro" id="IPR000276">
    <property type="entry name" value="GPCR_Rhodpsn"/>
</dbReference>
<feature type="transmembrane region" description="Helical" evidence="6">
    <location>
        <begin position="28"/>
        <end position="55"/>
    </location>
</feature>
<name>A0ABR1RGB8_9PEZI</name>
<sequence>MDTREKGNGTLAQENDTLYSLGGLRSGLVAVAVVSIVSFVTTAALLAYLLSKLLIDAARTRLRRRQQLRQRPGETRSEISLDLSLSMPVQRQLEVSQDNPVSRSHSTRSYNHHQQPQVANPAPVREPYQPVRNPFPFLIISILAAECHTALGMSLNLVWLLRDGIYVGTAACTFQGWLNSMGILYSSMAFICMATSNYLAIVWGFRARNTVISVVNFVAWLLTLGLVFGGMISGKNGKVFGGWYVRANAWCWVNPKYSKERLWSCWSWVMFSIPYTCLLYSLIFWKIWRQKRRCRRQQTPGHVTFAGAANLPSGYHPAFFIYPFVYNVCTIPLAIIRLKQSIRENRRVSGDDSPVQELGNAYYCLAAFMVSSNGLWNTVLWLTTMFVSTPEDIRHAGLGAFAVMRTPEWRKFGNMVWISGPMSKGVGGRSGRGGGIGGGGGDGYNNESQWWWWRMGGQTRLRTSSCTTQGPSQEFLHVEDNGIQMDVVTTITVEEAVDLHKNTEHERSPKHEKPDDTDSST</sequence>
<evidence type="ECO:0000313" key="8">
    <source>
        <dbReference type="Proteomes" id="UP001396898"/>
    </source>
</evidence>
<evidence type="ECO:0000256" key="6">
    <source>
        <dbReference type="SAM" id="Phobius"/>
    </source>
</evidence>
<reference evidence="7 8" key="1">
    <citation type="submission" date="2023-01" db="EMBL/GenBank/DDBJ databases">
        <title>Analysis of 21 Apiospora genomes using comparative genomics revels a genus with tremendous synthesis potential of carbohydrate active enzymes and secondary metabolites.</title>
        <authorList>
            <person name="Sorensen T."/>
        </authorList>
    </citation>
    <scope>NUCLEOTIDE SEQUENCE [LARGE SCALE GENOMIC DNA]</scope>
    <source>
        <strain evidence="7 8">CBS 20057</strain>
    </source>
</reference>
<evidence type="ECO:0000256" key="1">
    <source>
        <dbReference type="ARBA" id="ARBA00004141"/>
    </source>
</evidence>
<evidence type="ECO:0000256" key="3">
    <source>
        <dbReference type="ARBA" id="ARBA00022989"/>
    </source>
</evidence>
<comment type="caution">
    <text evidence="7">The sequence shown here is derived from an EMBL/GenBank/DDBJ whole genome shotgun (WGS) entry which is preliminary data.</text>
</comment>
<dbReference type="SUPFAM" id="SSF81321">
    <property type="entry name" value="Family A G protein-coupled receptor-like"/>
    <property type="match status" value="1"/>
</dbReference>
<evidence type="ECO:0008006" key="9">
    <source>
        <dbReference type="Google" id="ProtNLM"/>
    </source>
</evidence>
<feature type="region of interest" description="Disordered" evidence="5">
    <location>
        <begin position="96"/>
        <end position="123"/>
    </location>
</feature>
<evidence type="ECO:0000256" key="4">
    <source>
        <dbReference type="ARBA" id="ARBA00023136"/>
    </source>
</evidence>
<keyword evidence="2 6" id="KW-0812">Transmembrane</keyword>
<keyword evidence="8" id="KW-1185">Reference proteome</keyword>
<proteinExistence type="predicted"/>
<feature type="transmembrane region" description="Helical" evidence="6">
    <location>
        <begin position="181"/>
        <end position="203"/>
    </location>
</feature>
<dbReference type="PANTHER" id="PTHR23112:SF37">
    <property type="entry name" value="G PROTEIN-COUPLED RECEPTOR GPR1"/>
    <property type="match status" value="1"/>
</dbReference>
<accession>A0ABR1RGB8</accession>
<evidence type="ECO:0000256" key="5">
    <source>
        <dbReference type="SAM" id="MobiDB-lite"/>
    </source>
</evidence>
<gene>
    <name evidence="7" type="ORF">PG991_009700</name>
</gene>
<keyword evidence="4 6" id="KW-0472">Membrane</keyword>